<gene>
    <name evidence="3" type="ORF">ING2E5A_0769</name>
</gene>
<dbReference type="KEGG" id="pmuc:ING2E5A_0769"/>
<evidence type="ECO:0000259" key="2">
    <source>
        <dbReference type="Pfam" id="PF10988"/>
    </source>
</evidence>
<feature type="chain" id="PRO_5009603816" evidence="1">
    <location>
        <begin position="23"/>
        <end position="240"/>
    </location>
</feature>
<dbReference type="Pfam" id="PF10988">
    <property type="entry name" value="DUF2807"/>
    <property type="match status" value="1"/>
</dbReference>
<dbReference type="Proteomes" id="UP000178485">
    <property type="component" value="Chromosome i"/>
</dbReference>
<accession>A0A1G4G555</accession>
<evidence type="ECO:0000313" key="4">
    <source>
        <dbReference type="Proteomes" id="UP000178485"/>
    </source>
</evidence>
<organism evidence="3 4">
    <name type="scientific">Petrimonas mucosa</name>
    <dbReference type="NCBI Taxonomy" id="1642646"/>
    <lineage>
        <taxon>Bacteria</taxon>
        <taxon>Pseudomonadati</taxon>
        <taxon>Bacteroidota</taxon>
        <taxon>Bacteroidia</taxon>
        <taxon>Bacteroidales</taxon>
        <taxon>Dysgonomonadaceae</taxon>
        <taxon>Petrimonas</taxon>
    </lineage>
</organism>
<dbReference type="STRING" id="1642646.ING2E5A_0769"/>
<dbReference type="RefSeq" id="WP_071136244.1">
    <property type="nucleotide sequence ID" value="NZ_LT608328.1"/>
</dbReference>
<protein>
    <submittedName>
        <fullName evidence="3">Putative secreted protein</fullName>
    </submittedName>
</protein>
<dbReference type="PANTHER" id="PTHR39200">
    <property type="entry name" value="HYPOTHETICAL EXPORTED PROTEIN"/>
    <property type="match status" value="1"/>
</dbReference>
<feature type="signal peptide" evidence="1">
    <location>
        <begin position="1"/>
        <end position="22"/>
    </location>
</feature>
<dbReference type="Gene3D" id="2.160.20.120">
    <property type="match status" value="1"/>
</dbReference>
<keyword evidence="1" id="KW-0732">Signal</keyword>
<reference evidence="3 4" key="1">
    <citation type="submission" date="2016-08" db="EMBL/GenBank/DDBJ databases">
        <authorList>
            <person name="Seilhamer J.J."/>
        </authorList>
    </citation>
    <scope>NUCLEOTIDE SEQUENCE [LARGE SCALE GENOMIC DNA]</scope>
    <source>
        <strain evidence="3">ING2-E5A</strain>
    </source>
</reference>
<keyword evidence="4" id="KW-1185">Reference proteome</keyword>
<feature type="domain" description="Putative auto-transporter adhesin head GIN" evidence="2">
    <location>
        <begin position="36"/>
        <end position="223"/>
    </location>
</feature>
<dbReference type="InterPro" id="IPR021255">
    <property type="entry name" value="DUF2807"/>
</dbReference>
<sequence length="240" mass="25387">MKQFKFATLLIFSVVVSTVASAQGNRITNRNYSVTPFTSLEVNTVGNIEYIPSSHFSVSAEGSEDLINDLTVTVRNNRLELSTKSRLKKLFGSRQSGKLTIRITAPTLNHIESNGVGNIELKGSLDSPQLKIVSSGVGNISAPHFASGTLEIRSDGVGNIEIKGTANSVSVESNGVGNVNLADLKSSQVHVESNGVGNVTCHATESLEINSNGVGSVIYYGNPKTRQISRNGVGKVKAGN</sequence>
<proteinExistence type="predicted"/>
<evidence type="ECO:0000256" key="1">
    <source>
        <dbReference type="SAM" id="SignalP"/>
    </source>
</evidence>
<dbReference type="AlphaFoldDB" id="A0A1G4G555"/>
<name>A0A1G4G555_9BACT</name>
<dbReference type="EMBL" id="LT608328">
    <property type="protein sequence ID" value="SCM56203.1"/>
    <property type="molecule type" value="Genomic_DNA"/>
</dbReference>
<dbReference type="PANTHER" id="PTHR39200:SF1">
    <property type="entry name" value="AUTO-TRANSPORTER ADHESIN HEAD GIN DOMAIN-CONTAINING PROTEIN-RELATED"/>
    <property type="match status" value="1"/>
</dbReference>
<evidence type="ECO:0000313" key="3">
    <source>
        <dbReference type="EMBL" id="SCM56203.1"/>
    </source>
</evidence>